<proteinExistence type="predicted"/>
<dbReference type="InterPro" id="IPR036236">
    <property type="entry name" value="Znf_C2H2_sf"/>
</dbReference>
<accession>A0A0E0EV49</accession>
<name>A0A0E0EV49_9ORYZ</name>
<feature type="region of interest" description="Disordered" evidence="1">
    <location>
        <begin position="533"/>
        <end position="556"/>
    </location>
</feature>
<dbReference type="STRING" id="40149.A0A0E0EV49"/>
<evidence type="ECO:0008006" key="6">
    <source>
        <dbReference type="Google" id="ProtNLM"/>
    </source>
</evidence>
<feature type="domain" description="U1-type" evidence="3">
    <location>
        <begin position="383"/>
        <end position="414"/>
    </location>
</feature>
<feature type="compositionally biased region" description="Low complexity" evidence="1">
    <location>
        <begin position="533"/>
        <end position="548"/>
    </location>
</feature>
<evidence type="ECO:0000259" key="3">
    <source>
        <dbReference type="SMART" id="SM00451"/>
    </source>
</evidence>
<dbReference type="Gene3D" id="3.30.160.60">
    <property type="entry name" value="Classic Zinc Finger"/>
    <property type="match status" value="3"/>
</dbReference>
<dbReference type="GO" id="GO:0003676">
    <property type="term" value="F:nucleic acid binding"/>
    <property type="evidence" value="ECO:0007669"/>
    <property type="project" value="InterPro"/>
</dbReference>
<protein>
    <recommendedName>
        <fullName evidence="6">C2H2-type domain-containing protein</fullName>
    </recommendedName>
</protein>
<dbReference type="SMART" id="SM00355">
    <property type="entry name" value="ZnF_C2H2"/>
    <property type="match status" value="5"/>
</dbReference>
<dbReference type="eggNOG" id="ENOG502S27J">
    <property type="taxonomic scope" value="Eukaryota"/>
</dbReference>
<feature type="domain" description="C2H2-type" evidence="2">
    <location>
        <begin position="198"/>
        <end position="222"/>
    </location>
</feature>
<dbReference type="HOGENOM" id="CLU_026061_0_0_1"/>
<sequence length="643" mass="66075">MEFRYRDGDDRSRSSPPPPPPSTASSGSARVLPANEDDGHRGADGGGTGDYHGGDSDVSLGQSSPPSAAGRDELRQAKKQKIMERILREEAEEWELESEVRREIMEHIFPLLRRSGNARPPTTAAAAAAALLQILAYLLLLLRLATWTNSGAVTNANASSSAAALPAKRKNPAAAVTATMASAVSAATSSKMPKAADLTCAVCGITSTGEKAMQDHLNGKSHKKKAAALALSPPPPPPPEPEPKQEKEENDAVAMMPPASDGSFSPTKLSMLTSAGVVYEVMQMDGYLLCEGCNVRTADRVTMMCHLGGGKHVSKATKLKQQQAGNGKPPAPATATASPMNGVKAAAAAATTVAAADGEPGGTVVVEVDGEPHAMRRLDEVFIICDVCNVKAPSVTVMRSHLAGRKHKSMAAATAEAKGAEAAASTTMAAAGKVGGNLEAGAMAVAEGVATNNVADNTCPEKGTVDIVVGGEHHAVTQIGEFLGCTSCNVMATSESAMRLHLAGKKHKNKSMAEKAAMDDMEIVKARSKETAAAAASPSSAPRAVVAAQTGDGSVAPMEVDQTAEARDGGAPVAADAAAAAAATGGQQQVKVQVEGRMWAVQRQANGALLCEPCGVRCSGKTDMVLHLYTKEHSDKCGAHPPA</sequence>
<keyword evidence="5" id="KW-1185">Reference proteome</keyword>
<feature type="region of interest" description="Disordered" evidence="1">
    <location>
        <begin position="1"/>
        <end position="73"/>
    </location>
</feature>
<feature type="domain" description="U1-type" evidence="3">
    <location>
        <begin position="480"/>
        <end position="512"/>
    </location>
</feature>
<feature type="domain" description="C2H2-type" evidence="2">
    <location>
        <begin position="609"/>
        <end position="633"/>
    </location>
</feature>
<reference evidence="4" key="2">
    <citation type="submission" date="2018-05" db="EMBL/GenBank/DDBJ databases">
        <title>OmerRS3 (Oryza meridionalis Reference Sequence Version 3).</title>
        <authorList>
            <person name="Zhang J."/>
            <person name="Kudrna D."/>
            <person name="Lee S."/>
            <person name="Talag J."/>
            <person name="Welchert J."/>
            <person name="Wing R.A."/>
        </authorList>
    </citation>
    <scope>NUCLEOTIDE SEQUENCE [LARGE SCALE GENOMIC DNA]</scope>
    <source>
        <strain evidence="4">cv. OR44</strain>
    </source>
</reference>
<feature type="domain" description="C2H2-type" evidence="2">
    <location>
        <begin position="383"/>
        <end position="407"/>
    </location>
</feature>
<dbReference type="PANTHER" id="PTHR47487">
    <property type="entry name" value="OS06G0651300 PROTEIN-RELATED"/>
    <property type="match status" value="1"/>
</dbReference>
<feature type="domain" description="C2H2-type" evidence="2">
    <location>
        <begin position="288"/>
        <end position="312"/>
    </location>
</feature>
<evidence type="ECO:0000259" key="2">
    <source>
        <dbReference type="SMART" id="SM00355"/>
    </source>
</evidence>
<evidence type="ECO:0000313" key="5">
    <source>
        <dbReference type="Proteomes" id="UP000008021"/>
    </source>
</evidence>
<dbReference type="Pfam" id="PF12874">
    <property type="entry name" value="zf-met"/>
    <property type="match status" value="4"/>
</dbReference>
<dbReference type="SMART" id="SM00451">
    <property type="entry name" value="ZnF_U1"/>
    <property type="match status" value="4"/>
</dbReference>
<feature type="domain" description="U1-type" evidence="3">
    <location>
        <begin position="285"/>
        <end position="319"/>
    </location>
</feature>
<dbReference type="InterPro" id="IPR013087">
    <property type="entry name" value="Znf_C2H2_type"/>
</dbReference>
<reference evidence="4" key="1">
    <citation type="submission" date="2015-04" db="UniProtKB">
        <authorList>
            <consortium name="EnsemblPlants"/>
        </authorList>
    </citation>
    <scope>IDENTIFICATION</scope>
</reference>
<dbReference type="Proteomes" id="UP000008021">
    <property type="component" value="Chromosome 10"/>
</dbReference>
<feature type="domain" description="C2H2-type" evidence="2">
    <location>
        <begin position="483"/>
        <end position="507"/>
    </location>
</feature>
<evidence type="ECO:0000256" key="1">
    <source>
        <dbReference type="SAM" id="MobiDB-lite"/>
    </source>
</evidence>
<feature type="region of interest" description="Disordered" evidence="1">
    <location>
        <begin position="316"/>
        <end position="338"/>
    </location>
</feature>
<dbReference type="AlphaFoldDB" id="A0A0E0EV49"/>
<feature type="compositionally biased region" description="Basic and acidic residues" evidence="1">
    <location>
        <begin position="1"/>
        <end position="13"/>
    </location>
</feature>
<dbReference type="EnsemblPlants" id="OMERI10G00050.1">
    <property type="protein sequence ID" value="OMERI10G00050.1"/>
    <property type="gene ID" value="OMERI10G00050"/>
</dbReference>
<dbReference type="SUPFAM" id="SSF57667">
    <property type="entry name" value="beta-beta-alpha zinc fingers"/>
    <property type="match status" value="3"/>
</dbReference>
<dbReference type="Gramene" id="OMERI10G00050.1">
    <property type="protein sequence ID" value="OMERI10G00050.1"/>
    <property type="gene ID" value="OMERI10G00050"/>
</dbReference>
<dbReference type="InterPro" id="IPR003604">
    <property type="entry name" value="Matrin/U1-like-C_Znf_C2H2"/>
</dbReference>
<organism evidence="4">
    <name type="scientific">Oryza meridionalis</name>
    <dbReference type="NCBI Taxonomy" id="40149"/>
    <lineage>
        <taxon>Eukaryota</taxon>
        <taxon>Viridiplantae</taxon>
        <taxon>Streptophyta</taxon>
        <taxon>Embryophyta</taxon>
        <taxon>Tracheophyta</taxon>
        <taxon>Spermatophyta</taxon>
        <taxon>Magnoliopsida</taxon>
        <taxon>Liliopsida</taxon>
        <taxon>Poales</taxon>
        <taxon>Poaceae</taxon>
        <taxon>BOP clade</taxon>
        <taxon>Oryzoideae</taxon>
        <taxon>Oryzeae</taxon>
        <taxon>Oryzinae</taxon>
        <taxon>Oryza</taxon>
    </lineage>
</organism>
<dbReference type="PANTHER" id="PTHR47487:SF2">
    <property type="entry name" value="C2H2-TYPE DOMAIN-CONTAINING PROTEIN"/>
    <property type="match status" value="1"/>
</dbReference>
<feature type="domain" description="U1-type" evidence="3">
    <location>
        <begin position="195"/>
        <end position="229"/>
    </location>
</feature>
<feature type="region of interest" description="Disordered" evidence="1">
    <location>
        <begin position="215"/>
        <end position="251"/>
    </location>
</feature>
<dbReference type="GO" id="GO:0008270">
    <property type="term" value="F:zinc ion binding"/>
    <property type="evidence" value="ECO:0007669"/>
    <property type="project" value="InterPro"/>
</dbReference>
<evidence type="ECO:0000313" key="4">
    <source>
        <dbReference type="EnsemblPlants" id="OMERI10G00050.1"/>
    </source>
</evidence>